<reference evidence="2" key="1">
    <citation type="journal article" date="2024" name="Proc. Natl. Acad. Sci. U.S.A.">
        <title>Extraordinary preservation of gene collinearity over three hundred million years revealed in homosporous lycophytes.</title>
        <authorList>
            <person name="Li C."/>
            <person name="Wickell D."/>
            <person name="Kuo L.Y."/>
            <person name="Chen X."/>
            <person name="Nie B."/>
            <person name="Liao X."/>
            <person name="Peng D."/>
            <person name="Ji J."/>
            <person name="Jenkins J."/>
            <person name="Williams M."/>
            <person name="Shu S."/>
            <person name="Plott C."/>
            <person name="Barry K."/>
            <person name="Rajasekar S."/>
            <person name="Grimwood J."/>
            <person name="Han X."/>
            <person name="Sun S."/>
            <person name="Hou Z."/>
            <person name="He W."/>
            <person name="Dai G."/>
            <person name="Sun C."/>
            <person name="Schmutz J."/>
            <person name="Leebens-Mack J.H."/>
            <person name="Li F.W."/>
            <person name="Wang L."/>
        </authorList>
    </citation>
    <scope>NUCLEOTIDE SEQUENCE [LARGE SCALE GENOMIC DNA]</scope>
    <source>
        <strain evidence="2">cv. PW_Plant_1</strain>
    </source>
</reference>
<comment type="caution">
    <text evidence="1">The sequence shown here is derived from an EMBL/GenBank/DDBJ whole genome shotgun (WGS) entry which is preliminary data.</text>
</comment>
<keyword evidence="2" id="KW-1185">Reference proteome</keyword>
<sequence length="349" mass="37987">MHLSEGMAETASELRERVSLAHKSPSTSYSDLELLSSFKDKVQQAKEDLHLHDGLTFGQYMLAGSMAGIVEHVAMFPVDTLKTRVQMLSGPCGSVHSLSKAFYSVMKTEGPSGLYRGLGAMILGAGPSHAAYFAVYEVCKEKFGGNKPGHHPFAHMAAGACATVASDAVLTPMDVVKQRLQLSKSPYRGVWDCVRRMLRDDGLRGFYVSYKTTVLMNVPFVGVHFATYEAAKKVLSEFFPDQASEERLITHMLAGGTAGALASAVTTPLDVVKTRLQCQGVCGAERFHSNSIREVVGRIIAHEGPGALFRGLKPRVLFHTPAAAISWSTYEGAKAFLQRWNERHAYDSG</sequence>
<evidence type="ECO:0000313" key="1">
    <source>
        <dbReference type="EMBL" id="KAJ7513991.1"/>
    </source>
</evidence>
<evidence type="ECO:0000313" key="2">
    <source>
        <dbReference type="Proteomes" id="UP001162992"/>
    </source>
</evidence>
<proteinExistence type="predicted"/>
<name>A0ACC2A958_DIPCM</name>
<gene>
    <name evidence="1" type="ORF">O6H91_23G021900</name>
</gene>
<dbReference type="Proteomes" id="UP001162992">
    <property type="component" value="Chromosome 23"/>
</dbReference>
<accession>A0ACC2A958</accession>
<protein>
    <submittedName>
        <fullName evidence="1">Uncharacterized protein</fullName>
    </submittedName>
</protein>
<organism evidence="1 2">
    <name type="scientific">Diphasiastrum complanatum</name>
    <name type="common">Issler's clubmoss</name>
    <name type="synonym">Lycopodium complanatum</name>
    <dbReference type="NCBI Taxonomy" id="34168"/>
    <lineage>
        <taxon>Eukaryota</taxon>
        <taxon>Viridiplantae</taxon>
        <taxon>Streptophyta</taxon>
        <taxon>Embryophyta</taxon>
        <taxon>Tracheophyta</taxon>
        <taxon>Lycopodiopsida</taxon>
        <taxon>Lycopodiales</taxon>
        <taxon>Lycopodiaceae</taxon>
        <taxon>Lycopodioideae</taxon>
        <taxon>Diphasiastrum</taxon>
    </lineage>
</organism>
<dbReference type="EMBL" id="CM055114">
    <property type="protein sequence ID" value="KAJ7513991.1"/>
    <property type="molecule type" value="Genomic_DNA"/>
</dbReference>